<dbReference type="AlphaFoldDB" id="A0A117MDL8"/>
<dbReference type="PATRIC" id="fig|2198.3.peg.618"/>
<proteinExistence type="predicted"/>
<gene>
    <name evidence="2" type="ORF">XE10_2100</name>
</gene>
<dbReference type="EMBL" id="LGHE01000341">
    <property type="protein sequence ID" value="KUK98321.1"/>
    <property type="molecule type" value="Genomic_DNA"/>
</dbReference>
<reference evidence="3" key="1">
    <citation type="journal article" date="2015" name="MBio">
        <title>Genome-Resolved Metagenomic Analysis Reveals Roles for Candidate Phyla and Other Microbial Community Members in Biogeochemical Transformations in Oil Reservoirs.</title>
        <authorList>
            <person name="Hu P."/>
            <person name="Tom L."/>
            <person name="Singh A."/>
            <person name="Thomas B.C."/>
            <person name="Baker B.J."/>
            <person name="Piceno Y.M."/>
            <person name="Andersen G.L."/>
            <person name="Banfield J.F."/>
        </authorList>
    </citation>
    <scope>NUCLEOTIDE SEQUENCE [LARGE SCALE GENOMIC DNA]</scope>
</reference>
<accession>A0A117MDL8</accession>
<protein>
    <submittedName>
        <fullName evidence="2">Uncharacterized protein</fullName>
    </submittedName>
</protein>
<dbReference type="Proteomes" id="UP000054598">
    <property type="component" value="Unassembled WGS sequence"/>
</dbReference>
<feature type="region of interest" description="Disordered" evidence="1">
    <location>
        <begin position="24"/>
        <end position="69"/>
    </location>
</feature>
<evidence type="ECO:0000313" key="2">
    <source>
        <dbReference type="EMBL" id="KUK98321.1"/>
    </source>
</evidence>
<evidence type="ECO:0000313" key="3">
    <source>
        <dbReference type="Proteomes" id="UP000054598"/>
    </source>
</evidence>
<comment type="caution">
    <text evidence="2">The sequence shown here is derived from an EMBL/GenBank/DDBJ whole genome shotgun (WGS) entry which is preliminary data.</text>
</comment>
<sequence>MDAVFPGRTTPGCSLSRKFTDLRDVPGIAPPLVDRGLADEREAPDGGVAEDLPEPLLPDGPEPDMLVPVKPAPESALAVVEVNDPEAGKTDQVVDL</sequence>
<organism evidence="2 3">
    <name type="scientific">Methanoculleus marisnigri</name>
    <dbReference type="NCBI Taxonomy" id="2198"/>
    <lineage>
        <taxon>Archaea</taxon>
        <taxon>Methanobacteriati</taxon>
        <taxon>Methanobacteriota</taxon>
        <taxon>Stenosarchaea group</taxon>
        <taxon>Methanomicrobia</taxon>
        <taxon>Methanomicrobiales</taxon>
        <taxon>Methanomicrobiaceae</taxon>
        <taxon>Methanoculleus</taxon>
    </lineage>
</organism>
<name>A0A117MDL8_9EURY</name>
<evidence type="ECO:0000256" key="1">
    <source>
        <dbReference type="SAM" id="MobiDB-lite"/>
    </source>
</evidence>